<evidence type="ECO:0000313" key="3">
    <source>
        <dbReference type="Proteomes" id="UP001174934"/>
    </source>
</evidence>
<organism evidence="2 3">
    <name type="scientific">Bombardia bombarda</name>
    <dbReference type="NCBI Taxonomy" id="252184"/>
    <lineage>
        <taxon>Eukaryota</taxon>
        <taxon>Fungi</taxon>
        <taxon>Dikarya</taxon>
        <taxon>Ascomycota</taxon>
        <taxon>Pezizomycotina</taxon>
        <taxon>Sordariomycetes</taxon>
        <taxon>Sordariomycetidae</taxon>
        <taxon>Sordariales</taxon>
        <taxon>Lasiosphaeriaceae</taxon>
        <taxon>Bombardia</taxon>
    </lineage>
</organism>
<dbReference type="GO" id="GO:0016747">
    <property type="term" value="F:acyltransferase activity, transferring groups other than amino-acyl groups"/>
    <property type="evidence" value="ECO:0007669"/>
    <property type="project" value="InterPro"/>
</dbReference>
<dbReference type="CDD" id="cd04301">
    <property type="entry name" value="NAT_SF"/>
    <property type="match status" value="1"/>
</dbReference>
<feature type="non-terminal residue" evidence="2">
    <location>
        <position position="170"/>
    </location>
</feature>
<reference evidence="2" key="1">
    <citation type="submission" date="2023-06" db="EMBL/GenBank/DDBJ databases">
        <title>Genome-scale phylogeny and comparative genomics of the fungal order Sordariales.</title>
        <authorList>
            <consortium name="Lawrence Berkeley National Laboratory"/>
            <person name="Hensen N."/>
            <person name="Bonometti L."/>
            <person name="Westerberg I."/>
            <person name="Brannstrom I.O."/>
            <person name="Guillou S."/>
            <person name="Cros-Aarteil S."/>
            <person name="Calhoun S."/>
            <person name="Haridas S."/>
            <person name="Kuo A."/>
            <person name="Mondo S."/>
            <person name="Pangilinan J."/>
            <person name="Riley R."/>
            <person name="LaButti K."/>
            <person name="Andreopoulos B."/>
            <person name="Lipzen A."/>
            <person name="Chen C."/>
            <person name="Yanf M."/>
            <person name="Daum C."/>
            <person name="Ng V."/>
            <person name="Clum A."/>
            <person name="Steindorff A."/>
            <person name="Ohm R."/>
            <person name="Martin F."/>
            <person name="Silar P."/>
            <person name="Natvig D."/>
            <person name="Lalanne C."/>
            <person name="Gautier V."/>
            <person name="Ament-velasquez S.L."/>
            <person name="Kruys A."/>
            <person name="Hutchinson M.I."/>
            <person name="Powell A.J."/>
            <person name="Barry K."/>
            <person name="Miller A.N."/>
            <person name="Grigoriev I.V."/>
            <person name="Debuchy R."/>
            <person name="Gladieux P."/>
            <person name="Thoren M.H."/>
            <person name="Johannesson H."/>
        </authorList>
    </citation>
    <scope>NUCLEOTIDE SEQUENCE</scope>
    <source>
        <strain evidence="2">SMH3391-2</strain>
    </source>
</reference>
<name>A0AA39TPR1_9PEZI</name>
<protein>
    <submittedName>
        <fullName evidence="2">GNAT family N-acetyltransferase</fullName>
    </submittedName>
</protein>
<dbReference type="Gene3D" id="3.40.630.30">
    <property type="match status" value="1"/>
</dbReference>
<dbReference type="PROSITE" id="PS51186">
    <property type="entry name" value="GNAT"/>
    <property type="match status" value="1"/>
</dbReference>
<dbReference type="SUPFAM" id="SSF55729">
    <property type="entry name" value="Acyl-CoA N-acyltransferases (Nat)"/>
    <property type="match status" value="1"/>
</dbReference>
<sequence length="170" mass="18194">PSTPPPSLPKGYTLHAGIPAVPEYLHVRASSGLRPKTASEAAPLAKGSWWGCYITYDGPKLNSQETESESSSKETTATTGPAVAMGRIIGDGGWYFLIADMAVLPEHQRKGLGDVVLKQLLAYIKANAADGDPFVTLLADPPGRKLYGRNGFVDGSPALMGMHMELDWRK</sequence>
<accession>A0AA39TPR1</accession>
<dbReference type="Proteomes" id="UP001174934">
    <property type="component" value="Unassembled WGS sequence"/>
</dbReference>
<keyword evidence="3" id="KW-1185">Reference proteome</keyword>
<dbReference type="AlphaFoldDB" id="A0AA39TPR1"/>
<feature type="non-terminal residue" evidence="2">
    <location>
        <position position="1"/>
    </location>
</feature>
<gene>
    <name evidence="2" type="ORF">B0T17DRAFT_460293</name>
</gene>
<evidence type="ECO:0000313" key="2">
    <source>
        <dbReference type="EMBL" id="KAK0612606.1"/>
    </source>
</evidence>
<dbReference type="InterPro" id="IPR016181">
    <property type="entry name" value="Acyl_CoA_acyltransferase"/>
</dbReference>
<evidence type="ECO:0000259" key="1">
    <source>
        <dbReference type="PROSITE" id="PS51186"/>
    </source>
</evidence>
<proteinExistence type="predicted"/>
<dbReference type="InterPro" id="IPR000182">
    <property type="entry name" value="GNAT_dom"/>
</dbReference>
<feature type="domain" description="N-acetyltransferase" evidence="1">
    <location>
        <begin position="31"/>
        <end position="170"/>
    </location>
</feature>
<dbReference type="Pfam" id="PF13508">
    <property type="entry name" value="Acetyltransf_7"/>
    <property type="match status" value="1"/>
</dbReference>
<dbReference type="EMBL" id="JAULSR010000009">
    <property type="protein sequence ID" value="KAK0612606.1"/>
    <property type="molecule type" value="Genomic_DNA"/>
</dbReference>
<comment type="caution">
    <text evidence="2">The sequence shown here is derived from an EMBL/GenBank/DDBJ whole genome shotgun (WGS) entry which is preliminary data.</text>
</comment>